<comment type="caution">
    <text evidence="5">The sequence shown here is derived from an EMBL/GenBank/DDBJ whole genome shotgun (WGS) entry which is preliminary data.</text>
</comment>
<dbReference type="Gene3D" id="1.10.10.10">
    <property type="entry name" value="Winged helix-like DNA-binding domain superfamily/Winged helix DNA-binding domain"/>
    <property type="match status" value="1"/>
</dbReference>
<evidence type="ECO:0000313" key="6">
    <source>
        <dbReference type="Proteomes" id="UP001180536"/>
    </source>
</evidence>
<keyword evidence="6" id="KW-1185">Reference proteome</keyword>
<dbReference type="Pfam" id="PF00392">
    <property type="entry name" value="GntR"/>
    <property type="match status" value="1"/>
</dbReference>
<keyword evidence="2" id="KW-0238">DNA-binding</keyword>
<reference evidence="5 6" key="1">
    <citation type="submission" date="2023-07" db="EMBL/GenBank/DDBJ databases">
        <title>Sorghum-associated microbial communities from plants grown in Nebraska, USA.</title>
        <authorList>
            <person name="Schachtman D."/>
        </authorList>
    </citation>
    <scope>NUCLEOTIDE SEQUENCE [LARGE SCALE GENOMIC DNA]</scope>
    <source>
        <strain evidence="5 6">BE310</strain>
    </source>
</reference>
<gene>
    <name evidence="5" type="ORF">J2X16_001579</name>
</gene>
<dbReference type="SUPFAM" id="SSF64288">
    <property type="entry name" value="Chorismate lyase-like"/>
    <property type="match status" value="1"/>
</dbReference>
<dbReference type="InterPro" id="IPR000524">
    <property type="entry name" value="Tscrpt_reg_HTH_GntR"/>
</dbReference>
<evidence type="ECO:0000256" key="2">
    <source>
        <dbReference type="ARBA" id="ARBA00023125"/>
    </source>
</evidence>
<dbReference type="Proteomes" id="UP001180536">
    <property type="component" value="Unassembled WGS sequence"/>
</dbReference>
<dbReference type="InterPro" id="IPR011663">
    <property type="entry name" value="UTRA"/>
</dbReference>
<dbReference type="Gene3D" id="3.40.1410.10">
    <property type="entry name" value="Chorismate lyase-like"/>
    <property type="match status" value="1"/>
</dbReference>
<evidence type="ECO:0000256" key="1">
    <source>
        <dbReference type="ARBA" id="ARBA00023015"/>
    </source>
</evidence>
<dbReference type="InterPro" id="IPR036388">
    <property type="entry name" value="WH-like_DNA-bd_sf"/>
</dbReference>
<evidence type="ECO:0000256" key="3">
    <source>
        <dbReference type="ARBA" id="ARBA00023163"/>
    </source>
</evidence>
<keyword evidence="3" id="KW-0804">Transcription</keyword>
<dbReference type="PRINTS" id="PR00035">
    <property type="entry name" value="HTHGNTR"/>
</dbReference>
<accession>A0ABU1Z6I4</accession>
<sequence>MSKGALAAAKPLTLVTAPEADGAQRIKLSSPLPLYTQIKEILRARILDGSYQPHQQMPSEADMMAAFGVSRITVRQALNDLQNEGLIFRIHGKGSFVSKPKAFQDLGRLQGFGEAMRQMGYETFARVLAIKTVTPSAQVAEKLQCPKRGKVTELQRLRFLNREPISLDVTWVPAAIGQRLAKEDLAARDIFVILENDYGLALGHAELQIGSTLADETLAAQLKVEAGSPVLFIERTTHTADGAPIDYEHLYYRGDAFQYKVRVDRVPVSERAS</sequence>
<dbReference type="InterPro" id="IPR036390">
    <property type="entry name" value="WH_DNA-bd_sf"/>
</dbReference>
<dbReference type="Pfam" id="PF07702">
    <property type="entry name" value="UTRA"/>
    <property type="match status" value="1"/>
</dbReference>
<name>A0ABU1Z6I4_9BURK</name>
<protein>
    <submittedName>
        <fullName evidence="5">GntR family transcriptional regulator</fullName>
    </submittedName>
</protein>
<dbReference type="InterPro" id="IPR028978">
    <property type="entry name" value="Chorismate_lyase_/UTRA_dom_sf"/>
</dbReference>
<proteinExistence type="predicted"/>
<feature type="domain" description="HTH gntR-type" evidence="4">
    <location>
        <begin position="32"/>
        <end position="100"/>
    </location>
</feature>
<evidence type="ECO:0000259" key="4">
    <source>
        <dbReference type="PROSITE" id="PS50949"/>
    </source>
</evidence>
<dbReference type="CDD" id="cd07377">
    <property type="entry name" value="WHTH_GntR"/>
    <property type="match status" value="1"/>
</dbReference>
<dbReference type="InterPro" id="IPR050679">
    <property type="entry name" value="Bact_HTH_transcr_reg"/>
</dbReference>
<evidence type="ECO:0000313" key="5">
    <source>
        <dbReference type="EMBL" id="MDR7296240.1"/>
    </source>
</evidence>
<dbReference type="PANTHER" id="PTHR44846">
    <property type="entry name" value="MANNOSYL-D-GLYCERATE TRANSPORT/METABOLISM SYSTEM REPRESSOR MNGR-RELATED"/>
    <property type="match status" value="1"/>
</dbReference>
<organism evidence="5 6">
    <name type="scientific">Pelomonas aquatica</name>
    <dbReference type="NCBI Taxonomy" id="431058"/>
    <lineage>
        <taxon>Bacteria</taxon>
        <taxon>Pseudomonadati</taxon>
        <taxon>Pseudomonadota</taxon>
        <taxon>Betaproteobacteria</taxon>
        <taxon>Burkholderiales</taxon>
        <taxon>Sphaerotilaceae</taxon>
        <taxon>Roseateles</taxon>
    </lineage>
</organism>
<dbReference type="SMART" id="SM00866">
    <property type="entry name" value="UTRA"/>
    <property type="match status" value="1"/>
</dbReference>
<keyword evidence="1" id="KW-0805">Transcription regulation</keyword>
<dbReference type="EMBL" id="JAVDXQ010000002">
    <property type="protein sequence ID" value="MDR7296240.1"/>
    <property type="molecule type" value="Genomic_DNA"/>
</dbReference>
<dbReference type="SUPFAM" id="SSF46785">
    <property type="entry name" value="Winged helix' DNA-binding domain"/>
    <property type="match status" value="1"/>
</dbReference>
<dbReference type="SMART" id="SM00345">
    <property type="entry name" value="HTH_GNTR"/>
    <property type="match status" value="1"/>
</dbReference>
<dbReference type="PROSITE" id="PS50949">
    <property type="entry name" value="HTH_GNTR"/>
    <property type="match status" value="1"/>
</dbReference>
<dbReference type="PANTHER" id="PTHR44846:SF1">
    <property type="entry name" value="MANNOSYL-D-GLYCERATE TRANSPORT_METABOLISM SYSTEM REPRESSOR MNGR-RELATED"/>
    <property type="match status" value="1"/>
</dbReference>